<evidence type="ECO:0000256" key="7">
    <source>
        <dbReference type="ARBA" id="ARBA00023157"/>
    </source>
</evidence>
<evidence type="ECO:0000256" key="3">
    <source>
        <dbReference type="ARBA" id="ARBA00011738"/>
    </source>
</evidence>
<feature type="chain" id="PRO_5042526605" evidence="10">
    <location>
        <begin position="26"/>
        <end position="158"/>
    </location>
</feature>
<evidence type="ECO:0000313" key="12">
    <source>
        <dbReference type="EMBL" id="MDX3133121.1"/>
    </source>
</evidence>
<comment type="similarity">
    <text evidence="2 8">Belongs to the protease inhibitor I16 (SSI) family.</text>
</comment>
<dbReference type="InterPro" id="IPR023549">
    <property type="entry name" value="Subtilisin_inhibitor"/>
</dbReference>
<keyword evidence="6 8" id="KW-0722">Serine protease inhibitor</keyword>
<evidence type="ECO:0000256" key="5">
    <source>
        <dbReference type="ARBA" id="ARBA00022690"/>
    </source>
</evidence>
<keyword evidence="7" id="KW-1015">Disulfide bond</keyword>
<reference evidence="12" key="1">
    <citation type="journal article" date="2023" name="Microb. Genom.">
        <title>Mesoterricola silvestris gen. nov., sp. nov., Mesoterricola sediminis sp. nov., Geothrix oryzae sp. nov., Geothrix edaphica sp. nov., Geothrix rubra sp. nov., and Geothrix limicola sp. nov., six novel members of Acidobacteriota isolated from soils.</title>
        <authorList>
            <person name="Weisberg A.J."/>
            <person name="Pearce E."/>
            <person name="Kramer C.G."/>
            <person name="Chang J.H."/>
            <person name="Clarke C.R."/>
        </authorList>
    </citation>
    <scope>NUCLEOTIDE SEQUENCE</scope>
    <source>
        <strain evidence="12">ND06-05F</strain>
    </source>
</reference>
<comment type="caution">
    <text evidence="12">The sequence shown here is derived from an EMBL/GenBank/DDBJ whole genome shotgun (WGS) entry which is preliminary data.</text>
</comment>
<comment type="subunit">
    <text evidence="3">Homodimer.</text>
</comment>
<dbReference type="InterPro" id="IPR036819">
    <property type="entry name" value="Subtilisin_inhibitor-like_sf"/>
</dbReference>
<dbReference type="Proteomes" id="UP001273589">
    <property type="component" value="Unassembled WGS sequence"/>
</dbReference>
<evidence type="ECO:0000256" key="2">
    <source>
        <dbReference type="ARBA" id="ARBA00010472"/>
    </source>
</evidence>
<sequence>MTNPTRAVRAGLLAALALLTVAASAPVRATAVQGDWLYVSLTRVDARYPDTRVDAGSSDARVDAGSSDTHSSHTRSTLLLCDPPQGHGRATQACAELRRTDGDITRIPHRNAICTEIYAPVRATAEGQWNGHQVAYEQTFANACVMTARTGSVFALSD</sequence>
<dbReference type="PRINTS" id="PR00294">
    <property type="entry name" value="SSBTLNINHBTR"/>
</dbReference>
<dbReference type="GO" id="GO:0004867">
    <property type="term" value="F:serine-type endopeptidase inhibitor activity"/>
    <property type="evidence" value="ECO:0007669"/>
    <property type="project" value="UniProtKB-KW"/>
</dbReference>
<dbReference type="GO" id="GO:0005576">
    <property type="term" value="C:extracellular region"/>
    <property type="evidence" value="ECO:0007669"/>
    <property type="project" value="UniProtKB-SubCell"/>
</dbReference>
<evidence type="ECO:0000259" key="11">
    <source>
        <dbReference type="Pfam" id="PF00720"/>
    </source>
</evidence>
<evidence type="ECO:0000256" key="4">
    <source>
        <dbReference type="ARBA" id="ARBA00022525"/>
    </source>
</evidence>
<organism evidence="12 13">
    <name type="scientific">Streptomyces europaeiscabiei</name>
    <dbReference type="NCBI Taxonomy" id="146819"/>
    <lineage>
        <taxon>Bacteria</taxon>
        <taxon>Bacillati</taxon>
        <taxon>Actinomycetota</taxon>
        <taxon>Actinomycetes</taxon>
        <taxon>Kitasatosporales</taxon>
        <taxon>Streptomycetaceae</taxon>
        <taxon>Streptomyces</taxon>
    </lineage>
</organism>
<feature type="signal peptide" evidence="10">
    <location>
        <begin position="1"/>
        <end position="25"/>
    </location>
</feature>
<evidence type="ECO:0000256" key="9">
    <source>
        <dbReference type="SAM" id="MobiDB-lite"/>
    </source>
</evidence>
<name>A0AAJ2UP16_9ACTN</name>
<dbReference type="Gene3D" id="3.30.350.10">
    <property type="entry name" value="Subtilisin inhibitor-like"/>
    <property type="match status" value="1"/>
</dbReference>
<evidence type="ECO:0000256" key="10">
    <source>
        <dbReference type="SAM" id="SignalP"/>
    </source>
</evidence>
<gene>
    <name evidence="12" type="ORF">PV367_25860</name>
</gene>
<proteinExistence type="inferred from homology"/>
<keyword evidence="4" id="KW-0964">Secreted</keyword>
<dbReference type="EMBL" id="JARAWN010000185">
    <property type="protein sequence ID" value="MDX3133121.1"/>
    <property type="molecule type" value="Genomic_DNA"/>
</dbReference>
<dbReference type="AlphaFoldDB" id="A0AAJ2UP16"/>
<dbReference type="RefSeq" id="WP_319694593.1">
    <property type="nucleotide sequence ID" value="NZ_JARAWN010000185.1"/>
</dbReference>
<evidence type="ECO:0000313" key="13">
    <source>
        <dbReference type="Proteomes" id="UP001273589"/>
    </source>
</evidence>
<keyword evidence="10" id="KW-0732">Signal</keyword>
<evidence type="ECO:0000256" key="8">
    <source>
        <dbReference type="RuleBase" id="RU003471"/>
    </source>
</evidence>
<accession>A0AAJ2UP16</accession>
<feature type="region of interest" description="Disordered" evidence="9">
    <location>
        <begin position="52"/>
        <end position="82"/>
    </location>
</feature>
<dbReference type="SUPFAM" id="SSF55399">
    <property type="entry name" value="Subtilisin inhibitor"/>
    <property type="match status" value="1"/>
</dbReference>
<dbReference type="InterPro" id="IPR000691">
    <property type="entry name" value="Prot_inh_I16_SSI"/>
</dbReference>
<comment type="subcellular location">
    <subcellularLocation>
        <location evidence="1">Secreted</location>
    </subcellularLocation>
</comment>
<feature type="compositionally biased region" description="Low complexity" evidence="9">
    <location>
        <begin position="66"/>
        <end position="80"/>
    </location>
</feature>
<dbReference type="Pfam" id="PF00720">
    <property type="entry name" value="SSI"/>
    <property type="match status" value="1"/>
</dbReference>
<evidence type="ECO:0000256" key="1">
    <source>
        <dbReference type="ARBA" id="ARBA00004613"/>
    </source>
</evidence>
<keyword evidence="5 8" id="KW-0646">Protease inhibitor</keyword>
<evidence type="ECO:0000256" key="6">
    <source>
        <dbReference type="ARBA" id="ARBA00022900"/>
    </source>
</evidence>
<protein>
    <submittedName>
        <fullName evidence="12">SSI family serine proteinase inhibitor</fullName>
    </submittedName>
</protein>
<feature type="domain" description="Subtilisin inhibitor" evidence="11">
    <location>
        <begin position="64"/>
        <end position="142"/>
    </location>
</feature>